<feature type="compositionally biased region" description="Basic residues" evidence="1">
    <location>
        <begin position="439"/>
        <end position="451"/>
    </location>
</feature>
<feature type="compositionally biased region" description="Low complexity" evidence="1">
    <location>
        <begin position="375"/>
        <end position="385"/>
    </location>
</feature>
<dbReference type="AlphaFoldDB" id="A0AAD7ANW9"/>
<evidence type="ECO:0000256" key="1">
    <source>
        <dbReference type="SAM" id="MobiDB-lite"/>
    </source>
</evidence>
<feature type="region of interest" description="Disordered" evidence="1">
    <location>
        <begin position="366"/>
        <end position="385"/>
    </location>
</feature>
<protein>
    <submittedName>
        <fullName evidence="2">Uncharacterized protein</fullName>
    </submittedName>
</protein>
<reference evidence="2" key="1">
    <citation type="submission" date="2023-03" db="EMBL/GenBank/DDBJ databases">
        <title>Massive genome expansion in bonnet fungi (Mycena s.s.) driven by repeated elements and novel gene families across ecological guilds.</title>
        <authorList>
            <consortium name="Lawrence Berkeley National Laboratory"/>
            <person name="Harder C.B."/>
            <person name="Miyauchi S."/>
            <person name="Viragh M."/>
            <person name="Kuo A."/>
            <person name="Thoen E."/>
            <person name="Andreopoulos B."/>
            <person name="Lu D."/>
            <person name="Skrede I."/>
            <person name="Drula E."/>
            <person name="Henrissat B."/>
            <person name="Morin E."/>
            <person name="Kohler A."/>
            <person name="Barry K."/>
            <person name="LaButti K."/>
            <person name="Morin E."/>
            <person name="Salamov A."/>
            <person name="Lipzen A."/>
            <person name="Mereny Z."/>
            <person name="Hegedus B."/>
            <person name="Baldrian P."/>
            <person name="Stursova M."/>
            <person name="Weitz H."/>
            <person name="Taylor A."/>
            <person name="Grigoriev I.V."/>
            <person name="Nagy L.G."/>
            <person name="Martin F."/>
            <person name="Kauserud H."/>
        </authorList>
    </citation>
    <scope>NUCLEOTIDE SEQUENCE</scope>
    <source>
        <strain evidence="2">CBHHK002</strain>
    </source>
</reference>
<keyword evidence="3" id="KW-1185">Reference proteome</keyword>
<evidence type="ECO:0000313" key="2">
    <source>
        <dbReference type="EMBL" id="KAJ7363034.1"/>
    </source>
</evidence>
<comment type="caution">
    <text evidence="2">The sequence shown here is derived from an EMBL/GenBank/DDBJ whole genome shotgun (WGS) entry which is preliminary data.</text>
</comment>
<name>A0AAD7ANW9_9AGAR</name>
<gene>
    <name evidence="2" type="ORF">DFH08DRAFT_1025648</name>
</gene>
<dbReference type="EMBL" id="JARIHO010000004">
    <property type="protein sequence ID" value="KAJ7363034.1"/>
    <property type="molecule type" value="Genomic_DNA"/>
</dbReference>
<accession>A0AAD7ANW9</accession>
<proteinExistence type="predicted"/>
<feature type="region of interest" description="Disordered" evidence="1">
    <location>
        <begin position="413"/>
        <end position="473"/>
    </location>
</feature>
<evidence type="ECO:0000313" key="3">
    <source>
        <dbReference type="Proteomes" id="UP001218218"/>
    </source>
</evidence>
<dbReference type="Proteomes" id="UP001218218">
    <property type="component" value="Unassembled WGS sequence"/>
</dbReference>
<organism evidence="2 3">
    <name type="scientific">Mycena albidolilacea</name>
    <dbReference type="NCBI Taxonomy" id="1033008"/>
    <lineage>
        <taxon>Eukaryota</taxon>
        <taxon>Fungi</taxon>
        <taxon>Dikarya</taxon>
        <taxon>Basidiomycota</taxon>
        <taxon>Agaricomycotina</taxon>
        <taxon>Agaricomycetes</taxon>
        <taxon>Agaricomycetidae</taxon>
        <taxon>Agaricales</taxon>
        <taxon>Marasmiineae</taxon>
        <taxon>Mycenaceae</taxon>
        <taxon>Mycena</taxon>
    </lineage>
</organism>
<sequence length="473" mass="52401">MANLSKEELQEALKDAQLKLERALQQNGGRKGKPKPSSGLEYDQAIVGWGKKFAVLYKPWITVSVFGPYPADGPPELEMIPEIEHVFKDARLYLRYTTVTLYQNIPAKFYELVDPSVFGAFASDFMKQMSSACSSTLFVFRANFDKILRIQGIERNRDKLLYHRANDKSTPPTAYPPIFYDGLKDTLPNLFLNPVGPLSLRIILFGQGSLGERGKAKPLRNTIGFQWKVPENGLTVGSICFTLILLIFVIADHDENFTETGSISKIPYQKYYRQYKMRFMKYAKTTRIQRIIKFWSGIVFHGIDTGSVINEQTVDDMNDREEAEFALAMERLAVDMVDMVDEEEEDFDFEMGHHAIWMPGQFESFDSEEPAQQEPSASPAVVSSAAPVNPANTNAAQVDAAAAVGALQGGGAGRIPVGGSVGRIASETQGRGQSNGKGRAGRGHGRGRGRRQASTSDDSDEPAPALRRGARRT</sequence>